<keyword evidence="1" id="KW-0472">Membrane</keyword>
<sequence>MTSRRSRGALLGACTGALAIAAHGAAGGGFPDAAPTVAIVALVAWAGSALAGTGPWVAFALLAGGQSALHLLLTGVAHPDTPAGDAPVNGLLMTAAHVLATALAAWLHARAGHALDLIGAALRGLVRALVAPPSSPPAAVAPPAGPRVGTLLAVVLRVVCARRGPPIPS</sequence>
<dbReference type="EMBL" id="JBHSKF010000001">
    <property type="protein sequence ID" value="MFC5285487.1"/>
    <property type="molecule type" value="Genomic_DNA"/>
</dbReference>
<proteinExistence type="predicted"/>
<keyword evidence="1" id="KW-0812">Transmembrane</keyword>
<feature type="chain" id="PRO_5045181178" description="MFS transporter" evidence="2">
    <location>
        <begin position="25"/>
        <end position="169"/>
    </location>
</feature>
<evidence type="ECO:0008006" key="5">
    <source>
        <dbReference type="Google" id="ProtNLM"/>
    </source>
</evidence>
<evidence type="ECO:0000313" key="4">
    <source>
        <dbReference type="Proteomes" id="UP001596157"/>
    </source>
</evidence>
<keyword evidence="1" id="KW-1133">Transmembrane helix</keyword>
<reference evidence="4" key="1">
    <citation type="journal article" date="2019" name="Int. J. Syst. Evol. Microbiol.">
        <title>The Global Catalogue of Microorganisms (GCM) 10K type strain sequencing project: providing services to taxonomists for standard genome sequencing and annotation.</title>
        <authorList>
            <consortium name="The Broad Institute Genomics Platform"/>
            <consortium name="The Broad Institute Genome Sequencing Center for Infectious Disease"/>
            <person name="Wu L."/>
            <person name="Ma J."/>
        </authorList>
    </citation>
    <scope>NUCLEOTIDE SEQUENCE [LARGE SCALE GENOMIC DNA]</scope>
    <source>
        <strain evidence="4">CCUG 59778</strain>
    </source>
</reference>
<feature type="signal peptide" evidence="2">
    <location>
        <begin position="1"/>
        <end position="24"/>
    </location>
</feature>
<name>A0ABW0EEV1_9PSEU</name>
<evidence type="ECO:0000313" key="3">
    <source>
        <dbReference type="EMBL" id="MFC5285487.1"/>
    </source>
</evidence>
<comment type="caution">
    <text evidence="3">The sequence shown here is derived from an EMBL/GenBank/DDBJ whole genome shotgun (WGS) entry which is preliminary data.</text>
</comment>
<feature type="transmembrane region" description="Helical" evidence="1">
    <location>
        <begin position="37"/>
        <end position="63"/>
    </location>
</feature>
<keyword evidence="4" id="KW-1185">Reference proteome</keyword>
<evidence type="ECO:0000256" key="1">
    <source>
        <dbReference type="SAM" id="Phobius"/>
    </source>
</evidence>
<dbReference type="Proteomes" id="UP001596157">
    <property type="component" value="Unassembled WGS sequence"/>
</dbReference>
<protein>
    <recommendedName>
        <fullName evidence="5">MFS transporter</fullName>
    </recommendedName>
</protein>
<evidence type="ECO:0000256" key="2">
    <source>
        <dbReference type="SAM" id="SignalP"/>
    </source>
</evidence>
<organism evidence="3 4">
    <name type="scientific">Actinokineospora guangxiensis</name>
    <dbReference type="NCBI Taxonomy" id="1490288"/>
    <lineage>
        <taxon>Bacteria</taxon>
        <taxon>Bacillati</taxon>
        <taxon>Actinomycetota</taxon>
        <taxon>Actinomycetes</taxon>
        <taxon>Pseudonocardiales</taxon>
        <taxon>Pseudonocardiaceae</taxon>
        <taxon>Actinokineospora</taxon>
    </lineage>
</organism>
<accession>A0ABW0EEV1</accession>
<dbReference type="RefSeq" id="WP_378242469.1">
    <property type="nucleotide sequence ID" value="NZ_JBHSKF010000001.1"/>
</dbReference>
<keyword evidence="2" id="KW-0732">Signal</keyword>
<gene>
    <name evidence="3" type="ORF">ACFPM7_00330</name>
</gene>